<dbReference type="EMBL" id="VCKY01000149">
    <property type="protein sequence ID" value="TMR11747.1"/>
    <property type="molecule type" value="Genomic_DNA"/>
</dbReference>
<name>A0A5S4F6U2_9ACTN</name>
<accession>A0A5S4F6U2</accession>
<gene>
    <name evidence="1" type="ORF">ETD86_34835</name>
</gene>
<dbReference type="AlphaFoldDB" id="A0A5S4F6U2"/>
<reference evidence="1 2" key="1">
    <citation type="submission" date="2019-05" db="EMBL/GenBank/DDBJ databases">
        <title>Draft genome sequence of Nonomuraea turkmeniaca DSM 43926.</title>
        <authorList>
            <person name="Saricaoglu S."/>
            <person name="Isik K."/>
        </authorList>
    </citation>
    <scope>NUCLEOTIDE SEQUENCE [LARGE SCALE GENOMIC DNA]</scope>
    <source>
        <strain evidence="1 2">DSM 43926</strain>
    </source>
</reference>
<dbReference type="Proteomes" id="UP000309128">
    <property type="component" value="Unassembled WGS sequence"/>
</dbReference>
<sequence length="498" mass="48046">MATPTIVEVLSDSDSGAAASVTTGAGTQVGDLLVAAFGNNYFDGAGMAAPTGTAGTWTQKAYGDAGINTAHLRLYTREVTSGGAQTVTVSPVSSEEVYLFVHVLRGWSAVDDAQSNASATQTTSPVAPSATATGVDDLLLCFWQTGAPHGGPTFTAAPSGMTDLQQVADPAGPFSRLGTARQTLAASGATGTRTATINSASQYAACSIVIAGASSGAAGSGRTTLAATATSAARKVAAVSARACVAALGRAVARKAAPAGGRTAVAVVSAGLAKKAAPAAGSGATVVAGRAVARKSAPSAGRAAAIGLPLVAAHKLAAGTAAAPLASVCSAAASKRAPAVGVTAAAVWSYRSQVVTRPVTAVCSVAVVGSAAARKVLPASAVTLLAAYGRASAAHVALAAGAASAAVTGRAQTGRVSVVTGLGVLSVAASAGARKAAPAAGRAYALVLPLLVVPQEEADLAGSLRAADGPRSHLATSADRVAVLSSMSSSAVLRGGDE</sequence>
<dbReference type="RefSeq" id="WP_138670897.1">
    <property type="nucleotide sequence ID" value="NZ_VCKY01000149.1"/>
</dbReference>
<evidence type="ECO:0000313" key="1">
    <source>
        <dbReference type="EMBL" id="TMR11747.1"/>
    </source>
</evidence>
<proteinExistence type="predicted"/>
<comment type="caution">
    <text evidence="1">The sequence shown here is derived from an EMBL/GenBank/DDBJ whole genome shotgun (WGS) entry which is preliminary data.</text>
</comment>
<protein>
    <submittedName>
        <fullName evidence="1">Uncharacterized protein</fullName>
    </submittedName>
</protein>
<keyword evidence="2" id="KW-1185">Reference proteome</keyword>
<evidence type="ECO:0000313" key="2">
    <source>
        <dbReference type="Proteomes" id="UP000309128"/>
    </source>
</evidence>
<organism evidence="1 2">
    <name type="scientific">Nonomuraea turkmeniaca</name>
    <dbReference type="NCBI Taxonomy" id="103838"/>
    <lineage>
        <taxon>Bacteria</taxon>
        <taxon>Bacillati</taxon>
        <taxon>Actinomycetota</taxon>
        <taxon>Actinomycetes</taxon>
        <taxon>Streptosporangiales</taxon>
        <taxon>Streptosporangiaceae</taxon>
        <taxon>Nonomuraea</taxon>
    </lineage>
</organism>